<evidence type="ECO:0000256" key="3">
    <source>
        <dbReference type="ARBA" id="ARBA00022452"/>
    </source>
</evidence>
<evidence type="ECO:0000313" key="11">
    <source>
        <dbReference type="EMBL" id="NGP17818.1"/>
    </source>
</evidence>
<evidence type="ECO:0000256" key="8">
    <source>
        <dbReference type="ARBA" id="ARBA00023136"/>
    </source>
</evidence>
<sequence length="160" mass="16221">MVPVYLRSILLGICAVTLASASGYAAPVEYVRVCDIFGAGFYYVPGTETCLNAATGQTRIATAGGTIVADSALKAEIDQAMEDAQRALEGVAVALAMPTARVASGKTYGAAFNLAVFEGKVAVGAGAAMKIDDTFSLDGAAAIGLQHGTVGVKLGLTGRW</sequence>
<comment type="subcellular location">
    <subcellularLocation>
        <location evidence="10">Cell outer membrane</location>
        <topology evidence="10">Multi-pass membrane protein</topology>
    </subcellularLocation>
</comment>
<evidence type="ECO:0000256" key="4">
    <source>
        <dbReference type="ARBA" id="ARBA00022692"/>
    </source>
</evidence>
<evidence type="ECO:0000256" key="6">
    <source>
        <dbReference type="ARBA" id="ARBA00023065"/>
    </source>
</evidence>
<dbReference type="InterPro" id="IPR003684">
    <property type="entry name" value="Porin_alphabac"/>
</dbReference>
<dbReference type="Proteomes" id="UP000474802">
    <property type="component" value="Unassembled WGS sequence"/>
</dbReference>
<comment type="domain">
    <text evidence="10">Consists of 16-stranded beta-barrel sheets, with large surface-exposed loops, that form a transmembrane pore at the center of each barrel. The pore is partially ocluded by a peptide loop that folds into the pore lumen.</text>
</comment>
<comment type="caution">
    <text evidence="11">The sequence shown here is derived from an EMBL/GenBank/DDBJ whole genome shotgun (WGS) entry which is preliminary data.</text>
</comment>
<keyword evidence="4 10" id="KW-0812">Transmembrane</keyword>
<name>A0A6M1SKT0_9HYPH</name>
<comment type="similarity">
    <text evidence="1 10">Belongs to the alphaproteobacteria porin family.</text>
</comment>
<accession>A0A6M1SKT0</accession>
<keyword evidence="6 10" id="KW-0406">Ion transport</keyword>
<reference evidence="11 12" key="2">
    <citation type="submission" date="2020-03" db="EMBL/GenBank/DDBJ databases">
        <title>Devosia chinhatensis sp. nov., isolated from a hexachlorocyclohexane (HCH) dump site in India.</title>
        <authorList>
            <person name="Kumar M."/>
            <person name="Lal R."/>
        </authorList>
    </citation>
    <scope>NUCLEOTIDE SEQUENCE [LARGE SCALE GENOMIC DNA]</scope>
    <source>
        <strain evidence="11 12">H239</strain>
    </source>
</reference>
<evidence type="ECO:0000256" key="2">
    <source>
        <dbReference type="ARBA" id="ARBA00022448"/>
    </source>
</evidence>
<dbReference type="Pfam" id="PF02530">
    <property type="entry name" value="Porin_2"/>
    <property type="match status" value="1"/>
</dbReference>
<keyword evidence="7 10" id="KW-0626">Porin</keyword>
<dbReference type="GO" id="GO:0009279">
    <property type="term" value="C:cell outer membrane"/>
    <property type="evidence" value="ECO:0007669"/>
    <property type="project" value="UniProtKB-SubCell"/>
</dbReference>
<proteinExistence type="inferred from homology"/>
<feature type="signal peptide" evidence="10">
    <location>
        <begin position="1"/>
        <end position="25"/>
    </location>
</feature>
<evidence type="ECO:0000256" key="7">
    <source>
        <dbReference type="ARBA" id="ARBA00023114"/>
    </source>
</evidence>
<keyword evidence="9 10" id="KW-0998">Cell outer membrane</keyword>
<protein>
    <recommendedName>
        <fullName evidence="10">Porin</fullName>
    </recommendedName>
</protein>
<dbReference type="GO" id="GO:0006811">
    <property type="term" value="P:monoatomic ion transport"/>
    <property type="evidence" value="ECO:0007669"/>
    <property type="project" value="UniProtKB-KW"/>
</dbReference>
<keyword evidence="12" id="KW-1185">Reference proteome</keyword>
<evidence type="ECO:0000256" key="1">
    <source>
        <dbReference type="ARBA" id="ARBA00009521"/>
    </source>
</evidence>
<organism evidence="11 12">
    <name type="scientific">Devosia aurantiaca</name>
    <dbReference type="NCBI Taxonomy" id="2714858"/>
    <lineage>
        <taxon>Bacteria</taxon>
        <taxon>Pseudomonadati</taxon>
        <taxon>Pseudomonadota</taxon>
        <taxon>Alphaproteobacteria</taxon>
        <taxon>Hyphomicrobiales</taxon>
        <taxon>Devosiaceae</taxon>
        <taxon>Devosia</taxon>
    </lineage>
</organism>
<evidence type="ECO:0000256" key="9">
    <source>
        <dbReference type="ARBA" id="ARBA00023237"/>
    </source>
</evidence>
<evidence type="ECO:0000256" key="10">
    <source>
        <dbReference type="RuleBase" id="RU364005"/>
    </source>
</evidence>
<comment type="function">
    <text evidence="10">Forms passive diffusion pores that allow small molecular weight hydrophilic materials across the outer membrane.</text>
</comment>
<keyword evidence="2 10" id="KW-0813">Transport</keyword>
<evidence type="ECO:0000256" key="5">
    <source>
        <dbReference type="ARBA" id="ARBA00022729"/>
    </source>
</evidence>
<reference evidence="11 12" key="1">
    <citation type="submission" date="2020-02" db="EMBL/GenBank/DDBJ databases">
        <authorList>
            <person name="Khan S.A."/>
            <person name="Jeon C.O."/>
            <person name="Chun B.H."/>
        </authorList>
    </citation>
    <scope>NUCLEOTIDE SEQUENCE [LARGE SCALE GENOMIC DNA]</scope>
    <source>
        <strain evidence="11 12">H239</strain>
    </source>
</reference>
<keyword evidence="5 10" id="KW-0732">Signal</keyword>
<evidence type="ECO:0000313" key="12">
    <source>
        <dbReference type="Proteomes" id="UP000474802"/>
    </source>
</evidence>
<feature type="chain" id="PRO_5027135039" description="Porin" evidence="10">
    <location>
        <begin position="26"/>
        <end position="160"/>
    </location>
</feature>
<keyword evidence="8 10" id="KW-0472">Membrane</keyword>
<dbReference type="GO" id="GO:0046930">
    <property type="term" value="C:pore complex"/>
    <property type="evidence" value="ECO:0007669"/>
    <property type="project" value="UniProtKB-KW"/>
</dbReference>
<dbReference type="GO" id="GO:0015288">
    <property type="term" value="F:porin activity"/>
    <property type="evidence" value="ECO:0007669"/>
    <property type="project" value="UniProtKB-KW"/>
</dbReference>
<dbReference type="AlphaFoldDB" id="A0A6M1SKT0"/>
<dbReference type="EMBL" id="JAALFG010000002">
    <property type="protein sequence ID" value="NGP17818.1"/>
    <property type="molecule type" value="Genomic_DNA"/>
</dbReference>
<keyword evidence="3 10" id="KW-1134">Transmembrane beta strand</keyword>
<gene>
    <name evidence="11" type="ORF">G5575_09215</name>
</gene>